<evidence type="ECO:0000313" key="2">
    <source>
        <dbReference type="Proteomes" id="UP000184188"/>
    </source>
</evidence>
<dbReference type="GeneID" id="34611727"/>
<dbReference type="AlphaFoldDB" id="A0A1L9S5G0"/>
<keyword evidence="2" id="KW-1185">Reference proteome</keyword>
<dbReference type="OrthoDB" id="4389629at2759"/>
<sequence>MPPLYADIYQNCHFPTGSWFKKREDSIVAVAGRNFRLLRVFYGSYSKERNAWKVLFDGVEVHNGDLNGDEMVVLRFRYQLPPIDRNTSKPIERSDFMHTGTLRREFDREIRCMQACHGSGHMPEYIAHEEHAQRLAEDPYPDGGLVLALVMTKLHGQHLGFYDPWPKPLFLTPDDMRSIRQQCVDALEYARQRGMAHNIGPDKIIFDPETKTVSLYPMDQFWFEEDQRSTIGLDSPITEESPHFFQFKSRLQDEWPDNDVEIPLPEDS</sequence>
<dbReference type="Proteomes" id="UP000184188">
    <property type="component" value="Unassembled WGS sequence"/>
</dbReference>
<name>A0A1L9S5G0_9EURO</name>
<evidence type="ECO:0008006" key="3">
    <source>
        <dbReference type="Google" id="ProtNLM"/>
    </source>
</evidence>
<organism evidence="1 2">
    <name type="scientific">Penicilliopsis zonata CBS 506.65</name>
    <dbReference type="NCBI Taxonomy" id="1073090"/>
    <lineage>
        <taxon>Eukaryota</taxon>
        <taxon>Fungi</taxon>
        <taxon>Dikarya</taxon>
        <taxon>Ascomycota</taxon>
        <taxon>Pezizomycotina</taxon>
        <taxon>Eurotiomycetes</taxon>
        <taxon>Eurotiomycetidae</taxon>
        <taxon>Eurotiales</taxon>
        <taxon>Aspergillaceae</taxon>
        <taxon>Penicilliopsis</taxon>
    </lineage>
</organism>
<dbReference type="VEuPathDB" id="FungiDB:ASPZODRAFT_147389"/>
<accession>A0A1L9S5G0</accession>
<gene>
    <name evidence="1" type="ORF">ASPZODRAFT_147389</name>
</gene>
<dbReference type="RefSeq" id="XP_022576913.1">
    <property type="nucleotide sequence ID" value="XM_022725262.1"/>
</dbReference>
<evidence type="ECO:0000313" key="1">
    <source>
        <dbReference type="EMBL" id="OJJ42403.1"/>
    </source>
</evidence>
<dbReference type="SUPFAM" id="SSF56112">
    <property type="entry name" value="Protein kinase-like (PK-like)"/>
    <property type="match status" value="1"/>
</dbReference>
<protein>
    <recommendedName>
        <fullName evidence="3">Protein kinase domain-containing protein</fullName>
    </recommendedName>
</protein>
<reference evidence="2" key="1">
    <citation type="journal article" date="2017" name="Genome Biol.">
        <title>Comparative genomics reveals high biological diversity and specific adaptations in the industrially and medically important fungal genus Aspergillus.</title>
        <authorList>
            <person name="de Vries R.P."/>
            <person name="Riley R."/>
            <person name="Wiebenga A."/>
            <person name="Aguilar-Osorio G."/>
            <person name="Amillis S."/>
            <person name="Uchima C.A."/>
            <person name="Anderluh G."/>
            <person name="Asadollahi M."/>
            <person name="Askin M."/>
            <person name="Barry K."/>
            <person name="Battaglia E."/>
            <person name="Bayram O."/>
            <person name="Benocci T."/>
            <person name="Braus-Stromeyer S.A."/>
            <person name="Caldana C."/>
            <person name="Canovas D."/>
            <person name="Cerqueira G.C."/>
            <person name="Chen F."/>
            <person name="Chen W."/>
            <person name="Choi C."/>
            <person name="Clum A."/>
            <person name="Dos Santos R.A."/>
            <person name="Damasio A.R."/>
            <person name="Diallinas G."/>
            <person name="Emri T."/>
            <person name="Fekete E."/>
            <person name="Flipphi M."/>
            <person name="Freyberg S."/>
            <person name="Gallo A."/>
            <person name="Gournas C."/>
            <person name="Habgood R."/>
            <person name="Hainaut M."/>
            <person name="Harispe M.L."/>
            <person name="Henrissat B."/>
            <person name="Hilden K.S."/>
            <person name="Hope R."/>
            <person name="Hossain A."/>
            <person name="Karabika E."/>
            <person name="Karaffa L."/>
            <person name="Karanyi Z."/>
            <person name="Krasevec N."/>
            <person name="Kuo A."/>
            <person name="Kusch H."/>
            <person name="LaButti K."/>
            <person name="Lagendijk E.L."/>
            <person name="Lapidus A."/>
            <person name="Levasseur A."/>
            <person name="Lindquist E."/>
            <person name="Lipzen A."/>
            <person name="Logrieco A.F."/>
            <person name="MacCabe A."/>
            <person name="Maekelae M.R."/>
            <person name="Malavazi I."/>
            <person name="Melin P."/>
            <person name="Meyer V."/>
            <person name="Mielnichuk N."/>
            <person name="Miskei M."/>
            <person name="Molnar A.P."/>
            <person name="Mule G."/>
            <person name="Ngan C.Y."/>
            <person name="Orejas M."/>
            <person name="Orosz E."/>
            <person name="Ouedraogo J.P."/>
            <person name="Overkamp K.M."/>
            <person name="Park H.-S."/>
            <person name="Perrone G."/>
            <person name="Piumi F."/>
            <person name="Punt P.J."/>
            <person name="Ram A.F."/>
            <person name="Ramon A."/>
            <person name="Rauscher S."/>
            <person name="Record E."/>
            <person name="Riano-Pachon D.M."/>
            <person name="Robert V."/>
            <person name="Roehrig J."/>
            <person name="Ruller R."/>
            <person name="Salamov A."/>
            <person name="Salih N.S."/>
            <person name="Samson R.A."/>
            <person name="Sandor E."/>
            <person name="Sanguinetti M."/>
            <person name="Schuetze T."/>
            <person name="Sepcic K."/>
            <person name="Shelest E."/>
            <person name="Sherlock G."/>
            <person name="Sophianopoulou V."/>
            <person name="Squina F.M."/>
            <person name="Sun H."/>
            <person name="Susca A."/>
            <person name="Todd R.B."/>
            <person name="Tsang A."/>
            <person name="Unkles S.E."/>
            <person name="van de Wiele N."/>
            <person name="van Rossen-Uffink D."/>
            <person name="Oliveira J.V."/>
            <person name="Vesth T.C."/>
            <person name="Visser J."/>
            <person name="Yu J.-H."/>
            <person name="Zhou M."/>
            <person name="Andersen M.R."/>
            <person name="Archer D.B."/>
            <person name="Baker S.E."/>
            <person name="Benoit I."/>
            <person name="Brakhage A.A."/>
            <person name="Braus G.H."/>
            <person name="Fischer R."/>
            <person name="Frisvad J.C."/>
            <person name="Goldman G.H."/>
            <person name="Houbraken J."/>
            <person name="Oakley B."/>
            <person name="Pocsi I."/>
            <person name="Scazzocchio C."/>
            <person name="Seiboth B."/>
            <person name="vanKuyk P.A."/>
            <person name="Wortman J."/>
            <person name="Dyer P.S."/>
            <person name="Grigoriev I.V."/>
        </authorList>
    </citation>
    <scope>NUCLEOTIDE SEQUENCE [LARGE SCALE GENOMIC DNA]</scope>
    <source>
        <strain evidence="2">CBS 506.65</strain>
    </source>
</reference>
<dbReference type="EMBL" id="KV878360">
    <property type="protein sequence ID" value="OJJ42403.1"/>
    <property type="molecule type" value="Genomic_DNA"/>
</dbReference>
<dbReference type="InterPro" id="IPR011009">
    <property type="entry name" value="Kinase-like_dom_sf"/>
</dbReference>
<proteinExistence type="predicted"/>